<feature type="compositionally biased region" description="Low complexity" evidence="6">
    <location>
        <begin position="922"/>
        <end position="933"/>
    </location>
</feature>
<feature type="zinc finger region" description="C3H1-type" evidence="5">
    <location>
        <begin position="51"/>
        <end position="78"/>
    </location>
</feature>
<feature type="compositionally biased region" description="Low complexity" evidence="6">
    <location>
        <begin position="648"/>
        <end position="658"/>
    </location>
</feature>
<sequence>MTSHIKQPPPPRPPQQQEQQTGSPELQPEQQQSSGGGSAAAAAAGVTKDQWYKTKMCPFFERGRCYYQDSCCYAHSDAELRPLPDLNKTSLCKKFAKTGECNDSACPFAHGSSDLRCTGGFFKTKLCNMWKKGRCDAGQLCRHAHGHSELRISRNLQQAAKTVSAEPQPLVALAEKLQKVERDSGVVSHTAGHKGERERGGERNRGDFHSSGSRPAAGRREKGQAKARGKENVRSPQRKNGAENAVVTTTDNSSSVWQRGRIDDGPVQPPSVPSHVGGPSSSSSSSSQIPPSSQSTVVVASGDYPRSVPSPPPPIPRDALAFPPLPVSVSQEHERERHRRNRSRSSTVLHQHHQPRTRRDTAGGDQNDPVFVIDSREGPAHYPSPASTEEARGVSGESLARTTTAPWPSPASTTFLSFHPDDSRHSPSSASPPSHTDMRPPPPPPSTPPPWRHPHAHGHTHPVAPVSTPAPPPPPPNASQLQCDPWQPPGRQPGTETGSVSLSQTTTEDTQNENERETPPLPPSPPFSAWETNQSNHPTRPPPPPPPPRVSTSSPSSSPHPLHHQRPPHPPPRVSSHNPQAAVQPHHPNSIWDHADRSSPSAPVSSNPPSGDMSEPHSTAPQGSLRASHMHSHVKEAGGGPPLHPLKPHLSAESSSAARQSRPDPHQHRERGQGDMQWEYAGGVMHKTEKEKEQLPSSFPHTQQSFSSTEFGIDFRPSGFNAAVGGPPSSSACGGVSAASPVSTAVSVSVSGMKTSHRDGGGKRMSGEGLIGHGEAVAPLPAPAYGVPPLSPAESSCAARSLGSHRSHTHTPSNPLLHPPHAYGASPVVEERRTLPPVGPSSSSISPSSSAGSGRPGTGPITPSRSCLGGPPTDVPPHLPHAAATRNLSSSTFAVSSQVPLHQQTRRAVPTAETPGTYCEDQAQATAAQQQQSYRHHHQHFAVEPEGTMTSVSSLSDSRKGTNGYSTVSESHTHSDIWGPRVGLSAHSGSRGMNVEGRQMRSGGQEPLPSSSFDGPKSSTDAQALSASLGPSGLHTGPVGAPFPLLSKAYSHRESSSHPCDDLQQGQGGVLLSASASSPEGHGGRGEESESRLGMNTST</sequence>
<feature type="domain" description="C3H1-type" evidence="7">
    <location>
        <begin position="121"/>
        <end position="148"/>
    </location>
</feature>
<accession>A0A0G4FDM6</accession>
<feature type="compositionally biased region" description="Polar residues" evidence="6">
    <location>
        <begin position="1008"/>
        <end position="1026"/>
    </location>
</feature>
<dbReference type="Gene3D" id="4.10.1000.10">
    <property type="entry name" value="Zinc finger, CCCH-type"/>
    <property type="match status" value="3"/>
</dbReference>
<feature type="region of interest" description="Disordered" evidence="6">
    <location>
        <begin position="182"/>
        <end position="705"/>
    </location>
</feature>
<gene>
    <name evidence="8" type="ORF">Cvel_16490</name>
</gene>
<feature type="compositionally biased region" description="Low complexity" evidence="6">
    <location>
        <begin position="840"/>
        <end position="853"/>
    </location>
</feature>
<keyword evidence="4 5" id="KW-0862">Zinc</keyword>
<evidence type="ECO:0000256" key="5">
    <source>
        <dbReference type="PROSITE-ProRule" id="PRU00723"/>
    </source>
</evidence>
<feature type="domain" description="C3H1-type" evidence="7">
    <location>
        <begin position="86"/>
        <end position="113"/>
    </location>
</feature>
<feature type="domain" description="C3H1-type" evidence="7">
    <location>
        <begin position="51"/>
        <end position="78"/>
    </location>
</feature>
<dbReference type="InterPro" id="IPR000571">
    <property type="entry name" value="Znf_CCCH"/>
</dbReference>
<feature type="compositionally biased region" description="Pro residues" evidence="6">
    <location>
        <begin position="439"/>
        <end position="451"/>
    </location>
</feature>
<feature type="compositionally biased region" description="Low complexity" evidence="6">
    <location>
        <begin position="722"/>
        <end position="738"/>
    </location>
</feature>
<dbReference type="GO" id="GO:0008270">
    <property type="term" value="F:zinc ion binding"/>
    <property type="evidence" value="ECO:0007669"/>
    <property type="project" value="UniProtKB-KW"/>
</dbReference>
<feature type="compositionally biased region" description="Polar residues" evidence="6">
    <location>
        <begin position="948"/>
        <end position="970"/>
    </location>
</feature>
<feature type="compositionally biased region" description="Polar residues" evidence="6">
    <location>
        <begin position="494"/>
        <end position="503"/>
    </location>
</feature>
<name>A0A0G4FDM6_9ALVE</name>
<feature type="compositionally biased region" description="Basic and acidic residues" evidence="6">
    <location>
        <begin position="193"/>
        <end position="208"/>
    </location>
</feature>
<evidence type="ECO:0000256" key="3">
    <source>
        <dbReference type="ARBA" id="ARBA00022771"/>
    </source>
</evidence>
<feature type="region of interest" description="Disordered" evidence="6">
    <location>
        <begin position="718"/>
        <end position="738"/>
    </location>
</feature>
<feature type="compositionally biased region" description="Polar residues" evidence="6">
    <location>
        <begin position="894"/>
        <end position="903"/>
    </location>
</feature>
<feature type="zinc finger region" description="C3H1-type" evidence="5">
    <location>
        <begin position="121"/>
        <end position="148"/>
    </location>
</feature>
<protein>
    <recommendedName>
        <fullName evidence="7">C3H1-type domain-containing protein</fullName>
    </recommendedName>
</protein>
<proteinExistence type="predicted"/>
<dbReference type="PANTHER" id="PTHR12547">
    <property type="entry name" value="CCCH ZINC FINGER/TIS11-RELATED"/>
    <property type="match status" value="1"/>
</dbReference>
<feature type="zinc finger region" description="C3H1-type" evidence="5">
    <location>
        <begin position="86"/>
        <end position="113"/>
    </location>
</feature>
<dbReference type="SMART" id="SM00356">
    <property type="entry name" value="ZnF_C3H1"/>
    <property type="match status" value="3"/>
</dbReference>
<evidence type="ECO:0000256" key="2">
    <source>
        <dbReference type="ARBA" id="ARBA00022737"/>
    </source>
</evidence>
<keyword evidence="2" id="KW-0677">Repeat</keyword>
<dbReference type="AlphaFoldDB" id="A0A0G4FDM6"/>
<feature type="compositionally biased region" description="Basic and acidic residues" evidence="6">
    <location>
        <begin position="1051"/>
        <end position="1061"/>
    </location>
</feature>
<evidence type="ECO:0000256" key="1">
    <source>
        <dbReference type="ARBA" id="ARBA00022723"/>
    </source>
</evidence>
<feature type="compositionally biased region" description="Polar residues" evidence="6">
    <location>
        <begin position="695"/>
        <end position="705"/>
    </location>
</feature>
<keyword evidence="3 5" id="KW-0863">Zinc-finger</keyword>
<feature type="compositionally biased region" description="Pro residues" evidence="6">
    <location>
        <begin position="468"/>
        <end position="477"/>
    </location>
</feature>
<dbReference type="PANTHER" id="PTHR12547:SF18">
    <property type="entry name" value="PROTEIN TIS11"/>
    <property type="match status" value="1"/>
</dbReference>
<feature type="compositionally biased region" description="Low complexity" evidence="6">
    <location>
        <begin position="273"/>
        <end position="299"/>
    </location>
</feature>
<feature type="compositionally biased region" description="Low complexity" evidence="6">
    <location>
        <begin position="402"/>
        <end position="418"/>
    </location>
</feature>
<organism evidence="8">
    <name type="scientific">Chromera velia CCMP2878</name>
    <dbReference type="NCBI Taxonomy" id="1169474"/>
    <lineage>
        <taxon>Eukaryota</taxon>
        <taxon>Sar</taxon>
        <taxon>Alveolata</taxon>
        <taxon>Colpodellida</taxon>
        <taxon>Chromeraceae</taxon>
        <taxon>Chromera</taxon>
    </lineage>
</organism>
<dbReference type="InterPro" id="IPR036855">
    <property type="entry name" value="Znf_CCCH_sf"/>
</dbReference>
<feature type="non-terminal residue" evidence="8">
    <location>
        <position position="1099"/>
    </location>
</feature>
<dbReference type="SUPFAM" id="SSF90229">
    <property type="entry name" value="CCCH zinc finger"/>
    <property type="match status" value="2"/>
</dbReference>
<feature type="region of interest" description="Disordered" evidence="6">
    <location>
        <begin position="1"/>
        <end position="41"/>
    </location>
</feature>
<feature type="compositionally biased region" description="Low complexity" evidence="6">
    <location>
        <begin position="550"/>
        <end position="560"/>
    </location>
</feature>
<dbReference type="GO" id="GO:0003729">
    <property type="term" value="F:mRNA binding"/>
    <property type="evidence" value="ECO:0007669"/>
    <property type="project" value="InterPro"/>
</dbReference>
<feature type="compositionally biased region" description="Pro residues" evidence="6">
    <location>
        <begin position="539"/>
        <end position="549"/>
    </location>
</feature>
<reference evidence="8" key="1">
    <citation type="submission" date="2014-11" db="EMBL/GenBank/DDBJ databases">
        <authorList>
            <person name="Otto D Thomas"/>
            <person name="Naeem Raeece"/>
        </authorList>
    </citation>
    <scope>NUCLEOTIDE SEQUENCE</scope>
</reference>
<feature type="compositionally biased region" description="Basic and acidic residues" evidence="6">
    <location>
        <begin position="1082"/>
        <end position="1091"/>
    </location>
</feature>
<feature type="region of interest" description="Disordered" evidence="6">
    <location>
        <begin position="790"/>
        <end position="882"/>
    </location>
</feature>
<dbReference type="PROSITE" id="PS50103">
    <property type="entry name" value="ZF_C3H1"/>
    <property type="match status" value="3"/>
</dbReference>
<feature type="compositionally biased region" description="Low complexity" evidence="6">
    <location>
        <begin position="426"/>
        <end position="435"/>
    </location>
</feature>
<evidence type="ECO:0000256" key="4">
    <source>
        <dbReference type="ARBA" id="ARBA00022833"/>
    </source>
</evidence>
<dbReference type="InterPro" id="IPR045877">
    <property type="entry name" value="ZFP36-like"/>
</dbReference>
<evidence type="ECO:0000313" key="8">
    <source>
        <dbReference type="EMBL" id="CEM11295.1"/>
    </source>
</evidence>
<evidence type="ECO:0000259" key="7">
    <source>
        <dbReference type="PROSITE" id="PS50103"/>
    </source>
</evidence>
<feature type="region of interest" description="Disordered" evidence="6">
    <location>
        <begin position="894"/>
        <end position="1099"/>
    </location>
</feature>
<feature type="compositionally biased region" description="Basic and acidic residues" evidence="6">
    <location>
        <begin position="661"/>
        <end position="673"/>
    </location>
</feature>
<dbReference type="Pfam" id="PF00642">
    <property type="entry name" value="zf-CCCH"/>
    <property type="match status" value="1"/>
</dbReference>
<dbReference type="VEuPathDB" id="CryptoDB:Cvel_16490"/>
<feature type="compositionally biased region" description="Polar residues" evidence="6">
    <location>
        <begin position="246"/>
        <end position="257"/>
    </location>
</feature>
<feature type="compositionally biased region" description="Low complexity" evidence="6">
    <location>
        <begin position="598"/>
        <end position="610"/>
    </location>
</feature>
<keyword evidence="1 5" id="KW-0479">Metal-binding</keyword>
<evidence type="ECO:0000256" key="6">
    <source>
        <dbReference type="SAM" id="MobiDB-lite"/>
    </source>
</evidence>
<dbReference type="EMBL" id="CDMZ01000299">
    <property type="protein sequence ID" value="CEM11295.1"/>
    <property type="molecule type" value="Genomic_DNA"/>
</dbReference>
<feature type="compositionally biased region" description="Basic and acidic residues" evidence="6">
    <location>
        <begin position="218"/>
        <end position="233"/>
    </location>
</feature>